<evidence type="ECO:0000256" key="6">
    <source>
        <dbReference type="ARBA" id="ARBA00023242"/>
    </source>
</evidence>
<evidence type="ECO:0000256" key="3">
    <source>
        <dbReference type="ARBA" id="ARBA00022853"/>
    </source>
</evidence>
<dbReference type="PANTHER" id="PTHR23356:SF16">
    <property type="entry name" value="DPY30 DOMAIN CONTAINING 2"/>
    <property type="match status" value="1"/>
</dbReference>
<dbReference type="InterPro" id="IPR007858">
    <property type="entry name" value="Dpy-30_motif"/>
</dbReference>
<accession>A0A1E7FER2</accession>
<dbReference type="OrthoDB" id="417678at2759"/>
<evidence type="ECO:0000256" key="7">
    <source>
        <dbReference type="ARBA" id="ARBA00044172"/>
    </source>
</evidence>
<evidence type="ECO:0000313" key="8">
    <source>
        <dbReference type="EMBL" id="OEU16672.1"/>
    </source>
</evidence>
<dbReference type="InParanoid" id="A0A1E7FER2"/>
<evidence type="ECO:0000313" key="9">
    <source>
        <dbReference type="Proteomes" id="UP000095751"/>
    </source>
</evidence>
<evidence type="ECO:0000256" key="1">
    <source>
        <dbReference type="ARBA" id="ARBA00004123"/>
    </source>
</evidence>
<name>A0A1E7FER2_9STRA</name>
<dbReference type="InterPro" id="IPR037856">
    <property type="entry name" value="Sdc1/DPY30"/>
</dbReference>
<organism evidence="8 9">
    <name type="scientific">Fragilariopsis cylindrus CCMP1102</name>
    <dbReference type="NCBI Taxonomy" id="635003"/>
    <lineage>
        <taxon>Eukaryota</taxon>
        <taxon>Sar</taxon>
        <taxon>Stramenopiles</taxon>
        <taxon>Ochrophyta</taxon>
        <taxon>Bacillariophyta</taxon>
        <taxon>Bacillariophyceae</taxon>
        <taxon>Bacillariophycidae</taxon>
        <taxon>Bacillariales</taxon>
        <taxon>Bacillariaceae</taxon>
        <taxon>Fragilariopsis</taxon>
    </lineage>
</organism>
<evidence type="ECO:0000256" key="5">
    <source>
        <dbReference type="ARBA" id="ARBA00023163"/>
    </source>
</evidence>
<dbReference type="Proteomes" id="UP000095751">
    <property type="component" value="Unassembled WGS sequence"/>
</dbReference>
<keyword evidence="3" id="KW-0156">Chromatin regulator</keyword>
<sequence length="93" mass="9716">MAAAPPLQLPVPAVKTESAPAAVAAPPAPAAAVAPTPEVQSMPIRAYLDQTVVPILLDGMSELVKERPANPIEYLAQYLMRHDPSRAGIVAPK</sequence>
<dbReference type="KEGG" id="fcy:FRACYDRAFT_185174"/>
<dbReference type="InterPro" id="IPR049629">
    <property type="entry name" value="DPY30_SDC1_DD"/>
</dbReference>
<comment type="subcellular location">
    <subcellularLocation>
        <location evidence="1">Nucleus</location>
    </subcellularLocation>
</comment>
<dbReference type="GO" id="GO:0048188">
    <property type="term" value="C:Set1C/COMPASS complex"/>
    <property type="evidence" value="ECO:0007669"/>
    <property type="project" value="InterPro"/>
</dbReference>
<comment type="similarity">
    <text evidence="2">Belongs to the dpy-30 family.</text>
</comment>
<evidence type="ECO:0000256" key="2">
    <source>
        <dbReference type="ARBA" id="ARBA00010849"/>
    </source>
</evidence>
<dbReference type="Pfam" id="PF05186">
    <property type="entry name" value="Dpy-30"/>
    <property type="match status" value="1"/>
</dbReference>
<dbReference type="EMBL" id="KV784358">
    <property type="protein sequence ID" value="OEU16672.1"/>
    <property type="molecule type" value="Genomic_DNA"/>
</dbReference>
<keyword evidence="4" id="KW-0805">Transcription regulation</keyword>
<dbReference type="GO" id="GO:0006325">
    <property type="term" value="P:chromatin organization"/>
    <property type="evidence" value="ECO:0007669"/>
    <property type="project" value="UniProtKB-KW"/>
</dbReference>
<keyword evidence="5" id="KW-0804">Transcription</keyword>
<dbReference type="CDD" id="cd22965">
    <property type="entry name" value="DD_DPY30_SDC1"/>
    <property type="match status" value="1"/>
</dbReference>
<keyword evidence="6" id="KW-0539">Nucleus</keyword>
<dbReference type="Gene3D" id="1.20.890.10">
    <property type="entry name" value="cAMP-dependent protein kinase regulatory subunit, dimerization-anchoring domain"/>
    <property type="match status" value="1"/>
</dbReference>
<keyword evidence="9" id="KW-1185">Reference proteome</keyword>
<evidence type="ECO:0000256" key="4">
    <source>
        <dbReference type="ARBA" id="ARBA00023015"/>
    </source>
</evidence>
<dbReference type="AlphaFoldDB" id="A0A1E7FER2"/>
<dbReference type="PANTHER" id="PTHR23356">
    <property type="entry name" value="DPY30-RELATED"/>
    <property type="match status" value="1"/>
</dbReference>
<reference evidence="8 9" key="1">
    <citation type="submission" date="2016-09" db="EMBL/GenBank/DDBJ databases">
        <title>Extensive genetic diversity and differential bi-allelic expression allows diatom success in the polar Southern Ocean.</title>
        <authorList>
            <consortium name="DOE Joint Genome Institute"/>
            <person name="Mock T."/>
            <person name="Otillar R.P."/>
            <person name="Strauss J."/>
            <person name="Dupont C."/>
            <person name="Frickenhaus S."/>
            <person name="Maumus F."/>
            <person name="Mcmullan M."/>
            <person name="Sanges R."/>
            <person name="Schmutz J."/>
            <person name="Toseland A."/>
            <person name="Valas R."/>
            <person name="Veluchamy A."/>
            <person name="Ward B.J."/>
            <person name="Allen A."/>
            <person name="Barry K."/>
            <person name="Falciatore A."/>
            <person name="Ferrante M."/>
            <person name="Fortunato A.E."/>
            <person name="Gloeckner G."/>
            <person name="Gruber A."/>
            <person name="Hipkin R."/>
            <person name="Janech M."/>
            <person name="Kroth P."/>
            <person name="Leese F."/>
            <person name="Lindquist E."/>
            <person name="Lyon B.R."/>
            <person name="Martin J."/>
            <person name="Mayer C."/>
            <person name="Parker M."/>
            <person name="Quesneville H."/>
            <person name="Raymond J."/>
            <person name="Uhlig C."/>
            <person name="Valentin K.U."/>
            <person name="Worden A.Z."/>
            <person name="Armbrust E.V."/>
            <person name="Bowler C."/>
            <person name="Green B."/>
            <person name="Moulton V."/>
            <person name="Van Oosterhout C."/>
            <person name="Grigoriev I."/>
        </authorList>
    </citation>
    <scope>NUCLEOTIDE SEQUENCE [LARGE SCALE GENOMIC DNA]</scope>
    <source>
        <strain evidence="8 9">CCMP1102</strain>
    </source>
</reference>
<protein>
    <recommendedName>
        <fullName evidence="7">Protein dpy-30 homolog</fullName>
    </recommendedName>
</protein>
<proteinExistence type="inferred from homology"/>
<gene>
    <name evidence="8" type="ORF">FRACYDRAFT_185174</name>
</gene>